<proteinExistence type="predicted"/>
<gene>
    <name evidence="1" type="ORF">UFOPK2967_00878</name>
</gene>
<evidence type="ECO:0000313" key="1">
    <source>
        <dbReference type="EMBL" id="CAB4790118.1"/>
    </source>
</evidence>
<organism evidence="1">
    <name type="scientific">freshwater metagenome</name>
    <dbReference type="NCBI Taxonomy" id="449393"/>
    <lineage>
        <taxon>unclassified sequences</taxon>
        <taxon>metagenomes</taxon>
        <taxon>ecological metagenomes</taxon>
    </lineage>
</organism>
<reference evidence="1" key="1">
    <citation type="submission" date="2020-05" db="EMBL/GenBank/DDBJ databases">
        <authorList>
            <person name="Chiriac C."/>
            <person name="Salcher M."/>
            <person name="Ghai R."/>
            <person name="Kavagutti S V."/>
        </authorList>
    </citation>
    <scope>NUCLEOTIDE SEQUENCE</scope>
</reference>
<accession>A0A6J6X4L5</accession>
<dbReference type="EMBL" id="CAFAAC010000064">
    <property type="protein sequence ID" value="CAB4790118.1"/>
    <property type="molecule type" value="Genomic_DNA"/>
</dbReference>
<sequence length="65" mass="6964">MDSSAPRVLIKRMRNFFPRQLAKSKLETVTPRTLKNPAEASPAVGAECHSSPMAAKTVGSHAIAC</sequence>
<name>A0A6J6X4L5_9ZZZZ</name>
<dbReference type="AlphaFoldDB" id="A0A6J6X4L5"/>
<protein>
    <submittedName>
        <fullName evidence="1">Unannotated protein</fullName>
    </submittedName>
</protein>